<organism evidence="2 3">
    <name type="scientific">Catellatospora chokoriensis</name>
    <dbReference type="NCBI Taxonomy" id="310353"/>
    <lineage>
        <taxon>Bacteria</taxon>
        <taxon>Bacillati</taxon>
        <taxon>Actinomycetota</taxon>
        <taxon>Actinomycetes</taxon>
        <taxon>Micromonosporales</taxon>
        <taxon>Micromonosporaceae</taxon>
        <taxon>Catellatospora</taxon>
    </lineage>
</organism>
<reference evidence="2 3" key="1">
    <citation type="submission" date="2021-01" db="EMBL/GenBank/DDBJ databases">
        <title>Whole genome shotgun sequence of Catellatospora chokoriensis NBRC 107358.</title>
        <authorList>
            <person name="Komaki H."/>
            <person name="Tamura T."/>
        </authorList>
    </citation>
    <scope>NUCLEOTIDE SEQUENCE [LARGE SCALE GENOMIC DNA]</scope>
    <source>
        <strain evidence="2 3">NBRC 107358</strain>
    </source>
</reference>
<dbReference type="InterPro" id="IPR015057">
    <property type="entry name" value="Rv2632c-like"/>
</dbReference>
<evidence type="ECO:0000313" key="3">
    <source>
        <dbReference type="Proteomes" id="UP000619293"/>
    </source>
</evidence>
<dbReference type="EMBL" id="BONG01000026">
    <property type="protein sequence ID" value="GIF90827.1"/>
    <property type="molecule type" value="Genomic_DNA"/>
</dbReference>
<accession>A0A8J3JTK0</accession>
<dbReference type="SUPFAM" id="SSF143212">
    <property type="entry name" value="Rv2632c-like"/>
    <property type="match status" value="1"/>
</dbReference>
<dbReference type="AlphaFoldDB" id="A0A8J3JTK0"/>
<proteinExistence type="predicted"/>
<comment type="caution">
    <text evidence="2">The sequence shown here is derived from an EMBL/GenBank/DDBJ whole genome shotgun (WGS) entry which is preliminary data.</text>
</comment>
<evidence type="ECO:0000313" key="2">
    <source>
        <dbReference type="EMBL" id="GIF90827.1"/>
    </source>
</evidence>
<feature type="region of interest" description="Disordered" evidence="1">
    <location>
        <begin position="23"/>
        <end position="54"/>
    </location>
</feature>
<evidence type="ECO:0000256" key="1">
    <source>
        <dbReference type="SAM" id="MobiDB-lite"/>
    </source>
</evidence>
<dbReference type="Pfam" id="PF08962">
    <property type="entry name" value="Rv2632c-like"/>
    <property type="match status" value="1"/>
</dbReference>
<dbReference type="InterPro" id="IPR038070">
    <property type="entry name" value="Rv2632c-like_sf"/>
</dbReference>
<sequence>MSARDCREAGPMSTKHWTVDITIDDDGSGRTQAHARLDTGATTPTMRGDGRAARSRFDEDVPAIGDELAAGRALVELGQRLLAQADADLERTPA</sequence>
<keyword evidence="3" id="KW-1185">Reference proteome</keyword>
<evidence type="ECO:0008006" key="4">
    <source>
        <dbReference type="Google" id="ProtNLM"/>
    </source>
</evidence>
<gene>
    <name evidence="2" type="ORF">Cch02nite_42710</name>
</gene>
<name>A0A8J3JTK0_9ACTN</name>
<protein>
    <recommendedName>
        <fullName evidence="4">DUF1876 domain-containing protein</fullName>
    </recommendedName>
</protein>
<dbReference type="Proteomes" id="UP000619293">
    <property type="component" value="Unassembled WGS sequence"/>
</dbReference>
<dbReference type="Gene3D" id="3.30.160.240">
    <property type="entry name" value="Rv1738"/>
    <property type="match status" value="1"/>
</dbReference>